<accession>A0A1Z4C1J9</accession>
<keyword evidence="4" id="KW-1185">Reference proteome</keyword>
<dbReference type="SUPFAM" id="SSF53756">
    <property type="entry name" value="UDP-Glycosyltransferase/glycogen phosphorylase"/>
    <property type="match status" value="1"/>
</dbReference>
<sequence>MMLPFCTPLNFTDIQKILFLRKDNLGDLLYTLPLTTLLKQHYPQLRIDFLVPAYSAPLAQCYADADQVLILPDSIKPSGDAYRSTVDAIKTQHYDMAFNIHPKFVLAKLAFAARIPHRLTRTERLYALYANHWVWQQRKHQRQHELDYNLDLLHGWINPPDRQAIPFNFQTSAVAAAKVETFLQHHQFRHFTLIHPGSNGSAIDLPLNLYGDLIDAYPLPGTVIITGTAKESPLYQQLSRHCRKPLIDATGQFSLEELLCLIQRCTLLISNSTGPLHIARAFNKPLLGFYSTLKSAHPRRWGPYGQEQSHTLIPANENFATFQTDLKQCRANMAAIKVTDIMRKLDTILAEPTRCQPT</sequence>
<name>A0A1Z4C1J9_9GAMM</name>
<evidence type="ECO:0000313" key="4">
    <source>
        <dbReference type="Proteomes" id="UP000197019"/>
    </source>
</evidence>
<dbReference type="PANTHER" id="PTHR30160:SF15">
    <property type="entry name" value="GLYCOSYLTRANSFERASE HI_0523-RELATED"/>
    <property type="match status" value="1"/>
</dbReference>
<dbReference type="Gene3D" id="3.40.50.2000">
    <property type="entry name" value="Glycogen Phosphorylase B"/>
    <property type="match status" value="2"/>
</dbReference>
<gene>
    <name evidence="3" type="ORF">CEK71_15700</name>
</gene>
<dbReference type="RefSeq" id="WP_088620263.1">
    <property type="nucleotide sequence ID" value="NZ_CP022129.1"/>
</dbReference>
<proteinExistence type="predicted"/>
<evidence type="ECO:0008006" key="5">
    <source>
        <dbReference type="Google" id="ProtNLM"/>
    </source>
</evidence>
<dbReference type="Proteomes" id="UP000197019">
    <property type="component" value="Chromosome"/>
</dbReference>
<evidence type="ECO:0000256" key="1">
    <source>
        <dbReference type="ARBA" id="ARBA00022676"/>
    </source>
</evidence>
<keyword evidence="1" id="KW-0328">Glycosyltransferase</keyword>
<dbReference type="Pfam" id="PF01075">
    <property type="entry name" value="Glyco_transf_9"/>
    <property type="match status" value="1"/>
</dbReference>
<reference evidence="3 4" key="1">
    <citation type="submission" date="2017-06" db="EMBL/GenBank/DDBJ databases">
        <title>Genome Sequencing of the methanotroph Methylovulum psychrotolerants str. HV10-M2 isolated from a high-altitude environment.</title>
        <authorList>
            <person name="Mateos-Rivera A."/>
        </authorList>
    </citation>
    <scope>NUCLEOTIDE SEQUENCE [LARGE SCALE GENOMIC DNA]</scope>
    <source>
        <strain evidence="3 4">HV10_M2</strain>
    </source>
</reference>
<protein>
    <recommendedName>
        <fullName evidence="5">Glycosyltransferase family 9 protein</fullName>
    </recommendedName>
</protein>
<dbReference type="GO" id="GO:0009244">
    <property type="term" value="P:lipopolysaccharide core region biosynthetic process"/>
    <property type="evidence" value="ECO:0007669"/>
    <property type="project" value="TreeGrafter"/>
</dbReference>
<evidence type="ECO:0000256" key="2">
    <source>
        <dbReference type="ARBA" id="ARBA00022679"/>
    </source>
</evidence>
<dbReference type="KEGG" id="mpsy:CEK71_15700"/>
<dbReference type="CDD" id="cd03789">
    <property type="entry name" value="GT9_LPS_heptosyltransferase"/>
    <property type="match status" value="1"/>
</dbReference>
<keyword evidence="2" id="KW-0808">Transferase</keyword>
<dbReference type="OrthoDB" id="9797795at2"/>
<dbReference type="EMBL" id="CP022129">
    <property type="protein sequence ID" value="ASF47391.1"/>
    <property type="molecule type" value="Genomic_DNA"/>
</dbReference>
<dbReference type="AlphaFoldDB" id="A0A1Z4C1J9"/>
<evidence type="ECO:0000313" key="3">
    <source>
        <dbReference type="EMBL" id="ASF47391.1"/>
    </source>
</evidence>
<organism evidence="3 4">
    <name type="scientific">Methylovulum psychrotolerans</name>
    <dbReference type="NCBI Taxonomy" id="1704499"/>
    <lineage>
        <taxon>Bacteria</taxon>
        <taxon>Pseudomonadati</taxon>
        <taxon>Pseudomonadota</taxon>
        <taxon>Gammaproteobacteria</taxon>
        <taxon>Methylococcales</taxon>
        <taxon>Methylococcaceae</taxon>
        <taxon>Methylovulum</taxon>
    </lineage>
</organism>
<dbReference type="GO" id="GO:0008713">
    <property type="term" value="F:ADP-heptose-lipopolysaccharide heptosyltransferase activity"/>
    <property type="evidence" value="ECO:0007669"/>
    <property type="project" value="TreeGrafter"/>
</dbReference>
<dbReference type="GO" id="GO:0005829">
    <property type="term" value="C:cytosol"/>
    <property type="evidence" value="ECO:0007669"/>
    <property type="project" value="TreeGrafter"/>
</dbReference>
<dbReference type="PANTHER" id="PTHR30160">
    <property type="entry name" value="TETRAACYLDISACCHARIDE 4'-KINASE-RELATED"/>
    <property type="match status" value="1"/>
</dbReference>
<dbReference type="InterPro" id="IPR051199">
    <property type="entry name" value="LPS_LOS_Heptosyltrfase"/>
</dbReference>
<dbReference type="InterPro" id="IPR002201">
    <property type="entry name" value="Glyco_trans_9"/>
</dbReference>